<evidence type="ECO:0000313" key="1">
    <source>
        <dbReference type="EMBL" id="MBU8546088.1"/>
    </source>
</evidence>
<reference evidence="1 2" key="1">
    <citation type="submission" date="2021-01" db="EMBL/GenBank/DDBJ databases">
        <title>Roseomonas sp. nov, a bacterium isolated from an oil production mixture in Yumen Oilfield.</title>
        <authorList>
            <person name="Wu D."/>
        </authorList>
    </citation>
    <scope>NUCLEOTIDE SEQUENCE [LARGE SCALE GENOMIC DNA]</scope>
    <source>
        <strain evidence="1 2">ROY-5-3</strain>
    </source>
</reference>
<dbReference type="RefSeq" id="WP_216878093.1">
    <property type="nucleotide sequence ID" value="NZ_JAERQM010000006.1"/>
</dbReference>
<evidence type="ECO:0000313" key="2">
    <source>
        <dbReference type="Proteomes" id="UP000689967"/>
    </source>
</evidence>
<organism evidence="1 2">
    <name type="scientific">Falsiroseomonas oleicola</name>
    <dbReference type="NCBI Taxonomy" id="2801474"/>
    <lineage>
        <taxon>Bacteria</taxon>
        <taxon>Pseudomonadati</taxon>
        <taxon>Pseudomonadota</taxon>
        <taxon>Alphaproteobacteria</taxon>
        <taxon>Acetobacterales</taxon>
        <taxon>Roseomonadaceae</taxon>
        <taxon>Falsiroseomonas</taxon>
    </lineage>
</organism>
<evidence type="ECO:0008006" key="3">
    <source>
        <dbReference type="Google" id="ProtNLM"/>
    </source>
</evidence>
<dbReference type="Pfam" id="PF18143">
    <property type="entry name" value="HAD_SAK_2"/>
    <property type="match status" value="1"/>
</dbReference>
<gene>
    <name evidence="1" type="ORF">JJQ90_20360</name>
</gene>
<dbReference type="PROSITE" id="PS01228">
    <property type="entry name" value="COF_1"/>
    <property type="match status" value="1"/>
</dbReference>
<accession>A0ABS6HDN6</accession>
<dbReference type="EMBL" id="JAERQM010000006">
    <property type="protein sequence ID" value="MBU8546088.1"/>
    <property type="molecule type" value="Genomic_DNA"/>
</dbReference>
<sequence>MHIPDIPPVIFVDIDGTLLSTRAWLMPSNRELRARTRWAYGRGVAQEIGRDAIFEPSAIQLLAQIHYATGVRYVVSSGWRYTVGLAETRAKLLQQGLDEDMLHEDWACPPMQHGEKTKFIDIENWLSNHPEQQPGSWLIIDNVPGTTPEPTLLVDGVEGLCVRDAAAAIRYFGRFSERLGMRSLDELDIPTEVHSAFNGRRVELCRWLEGVAVPIGYQSPAQLLRCGKPDLALRLLPSALSLSMPPGPDDDIKNALLGRQPL</sequence>
<keyword evidence="2" id="KW-1185">Reference proteome</keyword>
<proteinExistence type="predicted"/>
<name>A0ABS6HDN6_9PROT</name>
<comment type="caution">
    <text evidence="1">The sequence shown here is derived from an EMBL/GenBank/DDBJ whole genome shotgun (WGS) entry which is preliminary data.</text>
</comment>
<dbReference type="Proteomes" id="UP000689967">
    <property type="component" value="Unassembled WGS sequence"/>
</dbReference>
<protein>
    <recommendedName>
        <fullName evidence="3">Haloacid dehalogenase</fullName>
    </recommendedName>
</protein>